<dbReference type="EMBL" id="LJGW01000567">
    <property type="protein sequence ID" value="OEV06970.1"/>
    <property type="molecule type" value="Genomic_DNA"/>
</dbReference>
<feature type="non-terminal residue" evidence="1">
    <location>
        <position position="100"/>
    </location>
</feature>
<accession>A0A1E7KSR7</accession>
<dbReference type="AlphaFoldDB" id="A0A1E7KSR7"/>
<organism evidence="1 2">
    <name type="scientific">Streptomyces nanshensis</name>
    <dbReference type="NCBI Taxonomy" id="518642"/>
    <lineage>
        <taxon>Bacteria</taxon>
        <taxon>Bacillati</taxon>
        <taxon>Actinomycetota</taxon>
        <taxon>Actinomycetes</taxon>
        <taxon>Kitasatosporales</taxon>
        <taxon>Streptomycetaceae</taxon>
        <taxon>Streptomyces</taxon>
    </lineage>
</organism>
<name>A0A1E7KSR7_9ACTN</name>
<dbReference type="Proteomes" id="UP000176005">
    <property type="component" value="Unassembled WGS sequence"/>
</dbReference>
<evidence type="ECO:0000313" key="1">
    <source>
        <dbReference type="EMBL" id="OEV06970.1"/>
    </source>
</evidence>
<comment type="caution">
    <text evidence="1">The sequence shown here is derived from an EMBL/GenBank/DDBJ whole genome shotgun (WGS) entry which is preliminary data.</text>
</comment>
<keyword evidence="2" id="KW-1185">Reference proteome</keyword>
<reference evidence="1 2" key="1">
    <citation type="journal article" date="2016" name="Front. Microbiol.">
        <title>Comparative Genomics Analysis of Streptomyces Species Reveals Their Adaptation to the Marine Environment and Their Diversity at the Genomic Level.</title>
        <authorList>
            <person name="Tian X."/>
            <person name="Zhang Z."/>
            <person name="Yang T."/>
            <person name="Chen M."/>
            <person name="Li J."/>
            <person name="Chen F."/>
            <person name="Yang J."/>
            <person name="Li W."/>
            <person name="Zhang B."/>
            <person name="Zhang Z."/>
            <person name="Wu J."/>
            <person name="Zhang C."/>
            <person name="Long L."/>
            <person name="Xiao J."/>
        </authorList>
    </citation>
    <scope>NUCLEOTIDE SEQUENCE [LARGE SCALE GENOMIC DNA]</scope>
    <source>
        <strain evidence="1 2">SCSIO 10429</strain>
    </source>
</reference>
<dbReference type="NCBIfam" id="TIGR03544">
    <property type="entry name" value="DivI1A_domain"/>
    <property type="match status" value="1"/>
</dbReference>
<evidence type="ECO:0000313" key="2">
    <source>
        <dbReference type="Proteomes" id="UP000176005"/>
    </source>
</evidence>
<dbReference type="InterPro" id="IPR019933">
    <property type="entry name" value="DivIVA_domain"/>
</dbReference>
<proteinExistence type="predicted"/>
<gene>
    <name evidence="1" type="ORF">AN218_29735</name>
</gene>
<dbReference type="RefSeq" id="WP_141747751.1">
    <property type="nucleotide sequence ID" value="NZ_LJGW01000567.1"/>
</dbReference>
<protein>
    <submittedName>
        <fullName evidence="1">Cellulose-binding protein</fullName>
    </submittedName>
</protein>
<sequence>MGASPHGFTVVRGRGYRPEQVDEALDGLFGEQEEARARLARLVAEQGELTAETERLRALAATLPPPAYESLGAHAGKLLTLAESEAADVRAAAEADAART</sequence>